<dbReference type="PRINTS" id="PR00081">
    <property type="entry name" value="GDHRDH"/>
</dbReference>
<reference evidence="4 5" key="1">
    <citation type="submission" date="2017-07" db="EMBL/GenBank/DDBJ databases">
        <title>Genomes of Fischerella (Mastigocladus) sp. strains.</title>
        <authorList>
            <person name="Miller S.R."/>
        </authorList>
    </citation>
    <scope>NUCLEOTIDE SEQUENCE [LARGE SCALE GENOMIC DNA]</scope>
    <source>
        <strain evidence="4 5">CCMEE 5330</strain>
    </source>
</reference>
<evidence type="ECO:0000256" key="3">
    <source>
        <dbReference type="RuleBase" id="RU000363"/>
    </source>
</evidence>
<dbReference type="Gene3D" id="3.40.50.720">
    <property type="entry name" value="NAD(P)-binding Rossmann-like Domain"/>
    <property type="match status" value="1"/>
</dbReference>
<dbReference type="PANTHER" id="PTHR44196">
    <property type="entry name" value="DEHYDROGENASE/REDUCTASE SDR FAMILY MEMBER 7B"/>
    <property type="match status" value="1"/>
</dbReference>
<proteinExistence type="inferred from homology"/>
<sequence>MTRQSVVITGGGQGIGRAAALHFAERGWDCVLVGRTADKLEAVAVEVADRGGTAHVIPLDVTDLHAVASLRTRITRADCLINSAGESLIKPISDTTPDDWERILNTNLRAPYFVIQALLPALLESDNPSVLNIGSKTTFGGYPEVSAYTASKTGLLGLTRALAAELRPQGVRVVLLAPGPADTPMRWAATPDYDPKLLVQPNTIAEALFWLATLPHTVTTSEFLLQSTWFES</sequence>
<dbReference type="GO" id="GO:0016020">
    <property type="term" value="C:membrane"/>
    <property type="evidence" value="ECO:0007669"/>
    <property type="project" value="TreeGrafter"/>
</dbReference>
<dbReference type="InterPro" id="IPR020904">
    <property type="entry name" value="Sc_DH/Rdtase_CS"/>
</dbReference>
<dbReference type="InterPro" id="IPR002347">
    <property type="entry name" value="SDR_fam"/>
</dbReference>
<dbReference type="PROSITE" id="PS00061">
    <property type="entry name" value="ADH_SHORT"/>
    <property type="match status" value="1"/>
</dbReference>
<evidence type="ECO:0000256" key="2">
    <source>
        <dbReference type="ARBA" id="ARBA00023002"/>
    </source>
</evidence>
<accession>A0A2N6MNM4</accession>
<dbReference type="PANTHER" id="PTHR44196:SF1">
    <property type="entry name" value="DEHYDROGENASE_REDUCTASE SDR FAMILY MEMBER 7B"/>
    <property type="match status" value="1"/>
</dbReference>
<evidence type="ECO:0000313" key="5">
    <source>
        <dbReference type="Proteomes" id="UP000234966"/>
    </source>
</evidence>
<comment type="similarity">
    <text evidence="1 3">Belongs to the short-chain dehydrogenases/reductases (SDR) family.</text>
</comment>
<organism evidence="4 5">
    <name type="scientific">Fischerella thermalis CCMEE 5330</name>
    <dbReference type="NCBI Taxonomy" id="2019670"/>
    <lineage>
        <taxon>Bacteria</taxon>
        <taxon>Bacillati</taxon>
        <taxon>Cyanobacteriota</taxon>
        <taxon>Cyanophyceae</taxon>
        <taxon>Nostocales</taxon>
        <taxon>Hapalosiphonaceae</taxon>
        <taxon>Fischerella</taxon>
    </lineage>
</organism>
<dbReference type="Pfam" id="PF00106">
    <property type="entry name" value="adh_short"/>
    <property type="match status" value="1"/>
</dbReference>
<dbReference type="EMBL" id="NMQI01000029">
    <property type="protein sequence ID" value="PMB48383.1"/>
    <property type="molecule type" value="Genomic_DNA"/>
</dbReference>
<dbReference type="CDD" id="cd05233">
    <property type="entry name" value="SDR_c"/>
    <property type="match status" value="1"/>
</dbReference>
<dbReference type="AlphaFoldDB" id="A0A2N6MNM4"/>
<evidence type="ECO:0000313" key="4">
    <source>
        <dbReference type="EMBL" id="PMB48383.1"/>
    </source>
</evidence>
<comment type="caution">
    <text evidence="4">The sequence shown here is derived from an EMBL/GenBank/DDBJ whole genome shotgun (WGS) entry which is preliminary data.</text>
</comment>
<protein>
    <submittedName>
        <fullName evidence="4">2-deoxy-D-gluconate 3-dehydrogenase</fullName>
    </submittedName>
</protein>
<dbReference type="InterPro" id="IPR036291">
    <property type="entry name" value="NAD(P)-bd_dom_sf"/>
</dbReference>
<evidence type="ECO:0000256" key="1">
    <source>
        <dbReference type="ARBA" id="ARBA00006484"/>
    </source>
</evidence>
<dbReference type="GO" id="GO:0016491">
    <property type="term" value="F:oxidoreductase activity"/>
    <property type="evidence" value="ECO:0007669"/>
    <property type="project" value="UniProtKB-KW"/>
</dbReference>
<gene>
    <name evidence="4" type="ORF">CEN41_01265</name>
</gene>
<dbReference type="PRINTS" id="PR00080">
    <property type="entry name" value="SDRFAMILY"/>
</dbReference>
<dbReference type="Proteomes" id="UP000234966">
    <property type="component" value="Unassembled WGS sequence"/>
</dbReference>
<keyword evidence="2" id="KW-0560">Oxidoreductase</keyword>
<name>A0A2N6MNM4_9CYAN</name>
<dbReference type="SUPFAM" id="SSF51735">
    <property type="entry name" value="NAD(P)-binding Rossmann-fold domains"/>
    <property type="match status" value="1"/>
</dbReference>